<sequence length="385" mass="39970">MNESGALFEPVRIGSLALPNRVVMAPMTRSFCGEAGVPGPQVARYYAARAAAGTGLIFTEATVVDMGPARGYRGVPGLCDDAQEAAWRAVVDAVHAAGGRIMVQLWHCGRLSHPRATGGAQPLAPSAVAASGPYIDVADPATFDGHLSYVEPRPMTQADIDAVTGEFAAAAGRAQRAGFDGVLFHGASGYLIQQFFNADSNRRDDAYNGDTAARARFACQIVSAARSKTGAGFPLLMGLSQFSVSDYGWVTWPTPADLAVTVNCLKAAGVDGFHVAAHRIETPGFPAAADPAGHGLAWHVRQASGLPVSAAGGVTYSTTIGESLMGADSQIADPAQAARLLGSGDADLIAVGRAMVANPDWAAKVRAGRWQELAPFRREVLATLV</sequence>
<name>A0A1B1YS27_9GAMM</name>
<evidence type="ECO:0000256" key="5">
    <source>
        <dbReference type="ARBA" id="ARBA00023002"/>
    </source>
</evidence>
<accession>A0A1B1YS27</accession>
<dbReference type="Gene3D" id="3.20.20.70">
    <property type="entry name" value="Aldolase class I"/>
    <property type="match status" value="1"/>
</dbReference>
<dbReference type="InterPro" id="IPR001155">
    <property type="entry name" value="OxRdtase_FMN_N"/>
</dbReference>
<dbReference type="Pfam" id="PF00724">
    <property type="entry name" value="Oxidored_FMN"/>
    <property type="match status" value="1"/>
</dbReference>
<evidence type="ECO:0000313" key="7">
    <source>
        <dbReference type="EMBL" id="ANX03571.1"/>
    </source>
</evidence>
<dbReference type="OrthoDB" id="8523426at2"/>
<evidence type="ECO:0000256" key="2">
    <source>
        <dbReference type="ARBA" id="ARBA00022630"/>
    </source>
</evidence>
<keyword evidence="5" id="KW-0560">Oxidoreductase</keyword>
<keyword evidence="3" id="KW-0288">FMN</keyword>
<evidence type="ECO:0000259" key="6">
    <source>
        <dbReference type="Pfam" id="PF00724"/>
    </source>
</evidence>
<dbReference type="InterPro" id="IPR044152">
    <property type="entry name" value="YqjM-like"/>
</dbReference>
<dbReference type="GO" id="GO:0050661">
    <property type="term" value="F:NADP binding"/>
    <property type="evidence" value="ECO:0007669"/>
    <property type="project" value="InterPro"/>
</dbReference>
<evidence type="ECO:0000256" key="1">
    <source>
        <dbReference type="ARBA" id="ARBA00001917"/>
    </source>
</evidence>
<dbReference type="FunCoup" id="A0A1B1YS27">
    <property type="interactions" value="314"/>
</dbReference>
<dbReference type="InParanoid" id="A0A1B1YS27"/>
<dbReference type="PANTHER" id="PTHR43303">
    <property type="entry name" value="NADPH DEHYDROGENASE C23G7.10C-RELATED"/>
    <property type="match status" value="1"/>
</dbReference>
<feature type="domain" description="NADH:flavin oxidoreductase/NADH oxidase N-terminal" evidence="6">
    <location>
        <begin position="7"/>
        <end position="370"/>
    </location>
</feature>
<dbReference type="PANTHER" id="PTHR43303:SF4">
    <property type="entry name" value="NADPH DEHYDROGENASE C23G7.10C-RELATED"/>
    <property type="match status" value="1"/>
</dbReference>
<keyword evidence="4" id="KW-0521">NADP</keyword>
<keyword evidence="2" id="KW-0285">Flavoprotein</keyword>
<dbReference type="AlphaFoldDB" id="A0A1B1YS27"/>
<dbReference type="GO" id="GO:0010181">
    <property type="term" value="F:FMN binding"/>
    <property type="evidence" value="ECO:0007669"/>
    <property type="project" value="InterPro"/>
</dbReference>
<protein>
    <recommendedName>
        <fullName evidence="6">NADH:flavin oxidoreductase/NADH oxidase N-terminal domain-containing protein</fullName>
    </recommendedName>
</protein>
<evidence type="ECO:0000313" key="8">
    <source>
        <dbReference type="Proteomes" id="UP000092952"/>
    </source>
</evidence>
<dbReference type="RefSeq" id="WP_068803069.1">
    <property type="nucleotide sequence ID" value="NZ_CP014671.1"/>
</dbReference>
<comment type="cofactor">
    <cofactor evidence="1">
        <name>FMN</name>
        <dbReference type="ChEBI" id="CHEBI:58210"/>
    </cofactor>
</comment>
<dbReference type="SUPFAM" id="SSF51395">
    <property type="entry name" value="FMN-linked oxidoreductases"/>
    <property type="match status" value="1"/>
</dbReference>
<dbReference type="Proteomes" id="UP000092952">
    <property type="component" value="Chromosome"/>
</dbReference>
<organism evidence="7 8">
    <name type="scientific">Immundisolibacter cernigliae</name>
    <dbReference type="NCBI Taxonomy" id="1810504"/>
    <lineage>
        <taxon>Bacteria</taxon>
        <taxon>Pseudomonadati</taxon>
        <taxon>Pseudomonadota</taxon>
        <taxon>Gammaproteobacteria</taxon>
        <taxon>Immundisolibacterales</taxon>
        <taxon>Immundisolibacteraceae</taxon>
        <taxon>Immundisolibacter</taxon>
    </lineage>
</organism>
<evidence type="ECO:0000256" key="3">
    <source>
        <dbReference type="ARBA" id="ARBA00022643"/>
    </source>
</evidence>
<dbReference type="InterPro" id="IPR013785">
    <property type="entry name" value="Aldolase_TIM"/>
</dbReference>
<dbReference type="KEGG" id="gbi:PG2T_04760"/>
<dbReference type="GO" id="GO:0003959">
    <property type="term" value="F:NADPH dehydrogenase activity"/>
    <property type="evidence" value="ECO:0007669"/>
    <property type="project" value="InterPro"/>
</dbReference>
<dbReference type="STRING" id="1810504.PG2T_04760"/>
<proteinExistence type="predicted"/>
<keyword evidence="8" id="KW-1185">Reference proteome</keyword>
<dbReference type="EMBL" id="CP014671">
    <property type="protein sequence ID" value="ANX03571.1"/>
    <property type="molecule type" value="Genomic_DNA"/>
</dbReference>
<reference evidence="8" key="1">
    <citation type="submission" date="2016-03" db="EMBL/GenBank/DDBJ databases">
        <title>Complete genome sequence of Solimmundus cernigliae, representing a novel lineage of polycyclic aromatic hydrocarbon degraders within the Gammaproteobacteria.</title>
        <authorList>
            <person name="Singleton D.R."/>
            <person name="Dickey A.N."/>
            <person name="Scholl E.H."/>
            <person name="Wright F.A."/>
            <person name="Aitken M.D."/>
        </authorList>
    </citation>
    <scope>NUCLEOTIDE SEQUENCE [LARGE SCALE GENOMIC DNA]</scope>
    <source>
        <strain evidence="8">TR3.2</strain>
    </source>
</reference>
<gene>
    <name evidence="7" type="ORF">PG2T_04760</name>
</gene>
<evidence type="ECO:0000256" key="4">
    <source>
        <dbReference type="ARBA" id="ARBA00022857"/>
    </source>
</evidence>